<reference evidence="1" key="1">
    <citation type="journal article" date="2014" name="Int. J. Syst. Evol. Microbiol.">
        <title>Complete genome sequence of Corynebacterium casei LMG S-19264T (=DSM 44701T), isolated from a smear-ripened cheese.</title>
        <authorList>
            <consortium name="US DOE Joint Genome Institute (JGI-PGF)"/>
            <person name="Walter F."/>
            <person name="Albersmeier A."/>
            <person name="Kalinowski J."/>
            <person name="Ruckert C."/>
        </authorList>
    </citation>
    <scope>NUCLEOTIDE SEQUENCE</scope>
    <source>
        <strain evidence="1">CGMCC 1.15343</strain>
    </source>
</reference>
<proteinExistence type="predicted"/>
<comment type="caution">
    <text evidence="1">The sequence shown here is derived from an EMBL/GenBank/DDBJ whole genome shotgun (WGS) entry which is preliminary data.</text>
</comment>
<keyword evidence="2" id="KW-1185">Reference proteome</keyword>
<name>A0A916TXE8_9SPHI</name>
<dbReference type="AlphaFoldDB" id="A0A916TXE8"/>
<dbReference type="Proteomes" id="UP000651668">
    <property type="component" value="Unassembled WGS sequence"/>
</dbReference>
<dbReference type="EMBL" id="BMIL01000001">
    <property type="protein sequence ID" value="GGC50837.1"/>
    <property type="molecule type" value="Genomic_DNA"/>
</dbReference>
<protein>
    <submittedName>
        <fullName evidence="1">Uncharacterized protein</fullName>
    </submittedName>
</protein>
<sequence length="91" mass="10440">MLSNRYIARMHTFFKVVFSAFILFAGLSAHSQKLQGTFLKRGFVDSRSQILTFNDGNFTDTIYQHVTNAYGVGRYKLNLSGSLRYLNARFC</sequence>
<organism evidence="1 2">
    <name type="scientific">Pedobacter quisquiliarum</name>
    <dbReference type="NCBI Taxonomy" id="1834438"/>
    <lineage>
        <taxon>Bacteria</taxon>
        <taxon>Pseudomonadati</taxon>
        <taxon>Bacteroidota</taxon>
        <taxon>Sphingobacteriia</taxon>
        <taxon>Sphingobacteriales</taxon>
        <taxon>Sphingobacteriaceae</taxon>
        <taxon>Pedobacter</taxon>
    </lineage>
</organism>
<gene>
    <name evidence="1" type="ORF">GCM10011387_00260</name>
</gene>
<evidence type="ECO:0000313" key="2">
    <source>
        <dbReference type="Proteomes" id="UP000651668"/>
    </source>
</evidence>
<reference evidence="1" key="2">
    <citation type="submission" date="2020-09" db="EMBL/GenBank/DDBJ databases">
        <authorList>
            <person name="Sun Q."/>
            <person name="Zhou Y."/>
        </authorList>
    </citation>
    <scope>NUCLEOTIDE SEQUENCE</scope>
    <source>
        <strain evidence="1">CGMCC 1.15343</strain>
    </source>
</reference>
<evidence type="ECO:0000313" key="1">
    <source>
        <dbReference type="EMBL" id="GGC50837.1"/>
    </source>
</evidence>
<accession>A0A916TXE8</accession>